<dbReference type="PANTHER" id="PTHR11227">
    <property type="entry name" value="WD-REPEAT PROTEIN INTERACTING WITH PHOSPHOINOSIDES WIPI -RELATED"/>
    <property type="match status" value="1"/>
</dbReference>
<accession>A0A9P6DV99</accession>
<dbReference type="GO" id="GO:0034045">
    <property type="term" value="C:phagophore assembly site membrane"/>
    <property type="evidence" value="ECO:0007669"/>
    <property type="project" value="UniProtKB-SubCell"/>
</dbReference>
<dbReference type="FunFam" id="2.130.10.10:FF:000965">
    <property type="entry name" value="Autophagy-like protein 18 Atg18"/>
    <property type="match status" value="1"/>
</dbReference>
<dbReference type="Proteomes" id="UP000886523">
    <property type="component" value="Unassembled WGS sequence"/>
</dbReference>
<keyword evidence="10" id="KW-0072">Autophagy</keyword>
<evidence type="ECO:0000256" key="2">
    <source>
        <dbReference type="ARBA" id="ARBA00004481"/>
    </source>
</evidence>
<keyword evidence="4" id="KW-0813">Transport</keyword>
<dbReference type="EMBL" id="MU128953">
    <property type="protein sequence ID" value="KAF9515107.1"/>
    <property type="molecule type" value="Genomic_DNA"/>
</dbReference>
<dbReference type="Pfam" id="PF21032">
    <property type="entry name" value="PROPPIN"/>
    <property type="match status" value="3"/>
</dbReference>
<dbReference type="OrthoDB" id="1667587at2759"/>
<evidence type="ECO:0000256" key="10">
    <source>
        <dbReference type="ARBA" id="ARBA00023006"/>
    </source>
</evidence>
<dbReference type="AlphaFoldDB" id="A0A9P6DV99"/>
<evidence type="ECO:0000256" key="5">
    <source>
        <dbReference type="ARBA" id="ARBA00022554"/>
    </source>
</evidence>
<proteinExistence type="inferred from homology"/>
<evidence type="ECO:0000313" key="16">
    <source>
        <dbReference type="Proteomes" id="UP000886523"/>
    </source>
</evidence>
<evidence type="ECO:0000313" key="15">
    <source>
        <dbReference type="EMBL" id="KAF9515107.1"/>
    </source>
</evidence>
<sequence length="422" mass="45520">MLFANFNQDFSCVSVGTRKGYSITNCDPFGRVYTKNDGAKGIVEMLFCTSLIALVGAADHPQSSPRKLQIVNTKRQSMICELLFPSSILAVKLNRKTLVVVLETEIYIYDISNMRLLHVIDTTKNPEAICALSPSSEPSYLAYPSPVPSPTSPLSTSAHTRSAQSASGSLSGDVLIFDTRTLTVVNVIQAHKSPISHLAINSTGTLLATASDKGTVIRVFAIPTAEKLYQFRRGTREAKIHSISFNTVSSLLAVSSATDTVHIFRLSGQKGGDPKRGATPSSPAGSVDSQDGRGQGGLEGGYEAFIDGKKKNGNVAQALRRRSVGLTRNIAGGMSGYLPNTLTEMWEPSRDFAYLKLPTSGVRCIVALSSNMPHIMVVSSEGYFYSYNIDLENGGECSLMKQYRFVSYLFPPNSNASLTACL</sequence>
<evidence type="ECO:0000256" key="12">
    <source>
        <dbReference type="ARBA" id="ARBA00025740"/>
    </source>
</evidence>
<feature type="compositionally biased region" description="Polar residues" evidence="14">
    <location>
        <begin position="279"/>
        <end position="289"/>
    </location>
</feature>
<comment type="caution">
    <text evidence="15">The sequence shown here is derived from an EMBL/GenBank/DDBJ whole genome shotgun (WGS) entry which is preliminary data.</text>
</comment>
<dbReference type="SUPFAM" id="SSF50978">
    <property type="entry name" value="WD40 repeat-like"/>
    <property type="match status" value="1"/>
</dbReference>
<keyword evidence="7" id="KW-0677">Repeat</keyword>
<protein>
    <recommendedName>
        <fullName evidence="13">Autophagy-related protein 18</fullName>
    </recommendedName>
</protein>
<dbReference type="InterPro" id="IPR036322">
    <property type="entry name" value="WD40_repeat_dom_sf"/>
</dbReference>
<evidence type="ECO:0000256" key="9">
    <source>
        <dbReference type="ARBA" id="ARBA00022927"/>
    </source>
</evidence>
<feature type="region of interest" description="Disordered" evidence="14">
    <location>
        <begin position="266"/>
        <end position="294"/>
    </location>
</feature>
<evidence type="ECO:0000256" key="3">
    <source>
        <dbReference type="ARBA" id="ARBA00004623"/>
    </source>
</evidence>
<reference evidence="15" key="1">
    <citation type="journal article" date="2020" name="Nat. Commun.">
        <title>Large-scale genome sequencing of mycorrhizal fungi provides insights into the early evolution of symbiotic traits.</title>
        <authorList>
            <person name="Miyauchi S."/>
            <person name="Kiss E."/>
            <person name="Kuo A."/>
            <person name="Drula E."/>
            <person name="Kohler A."/>
            <person name="Sanchez-Garcia M."/>
            <person name="Morin E."/>
            <person name="Andreopoulos B."/>
            <person name="Barry K.W."/>
            <person name="Bonito G."/>
            <person name="Buee M."/>
            <person name="Carver A."/>
            <person name="Chen C."/>
            <person name="Cichocki N."/>
            <person name="Clum A."/>
            <person name="Culley D."/>
            <person name="Crous P.W."/>
            <person name="Fauchery L."/>
            <person name="Girlanda M."/>
            <person name="Hayes R.D."/>
            <person name="Keri Z."/>
            <person name="LaButti K."/>
            <person name="Lipzen A."/>
            <person name="Lombard V."/>
            <person name="Magnuson J."/>
            <person name="Maillard F."/>
            <person name="Murat C."/>
            <person name="Nolan M."/>
            <person name="Ohm R.A."/>
            <person name="Pangilinan J."/>
            <person name="Pereira M.F."/>
            <person name="Perotto S."/>
            <person name="Peter M."/>
            <person name="Pfister S."/>
            <person name="Riley R."/>
            <person name="Sitrit Y."/>
            <person name="Stielow J.B."/>
            <person name="Szollosi G."/>
            <person name="Zifcakova L."/>
            <person name="Stursova M."/>
            <person name="Spatafora J.W."/>
            <person name="Tedersoo L."/>
            <person name="Vaario L.M."/>
            <person name="Yamada A."/>
            <person name="Yan M."/>
            <person name="Wang P."/>
            <person name="Xu J."/>
            <person name="Bruns T."/>
            <person name="Baldrian P."/>
            <person name="Vilgalys R."/>
            <person name="Dunand C."/>
            <person name="Henrissat B."/>
            <person name="Grigoriev I.V."/>
            <person name="Hibbett D."/>
            <person name="Nagy L.G."/>
            <person name="Martin F.M."/>
        </authorList>
    </citation>
    <scope>NUCLEOTIDE SEQUENCE</scope>
    <source>
        <strain evidence="15">UP504</strain>
    </source>
</reference>
<dbReference type="InterPro" id="IPR015943">
    <property type="entry name" value="WD40/YVTN_repeat-like_dom_sf"/>
</dbReference>
<dbReference type="GO" id="GO:0015031">
    <property type="term" value="P:protein transport"/>
    <property type="evidence" value="ECO:0007669"/>
    <property type="project" value="UniProtKB-KW"/>
</dbReference>
<evidence type="ECO:0000256" key="6">
    <source>
        <dbReference type="ARBA" id="ARBA00022574"/>
    </source>
</evidence>
<dbReference type="InterPro" id="IPR001680">
    <property type="entry name" value="WD40_rpt"/>
</dbReference>
<comment type="subcellular location">
    <subcellularLocation>
        <location evidence="2">Endosome membrane</location>
        <topology evidence="2">Peripheral membrane protein</topology>
    </subcellularLocation>
    <subcellularLocation>
        <location evidence="3">Preautophagosomal structure membrane</location>
        <topology evidence="3">Peripheral membrane protein</topology>
    </subcellularLocation>
    <subcellularLocation>
        <location evidence="1">Vacuole membrane</location>
        <topology evidence="1">Peripheral membrane protein</topology>
    </subcellularLocation>
</comment>
<evidence type="ECO:0000256" key="14">
    <source>
        <dbReference type="SAM" id="MobiDB-lite"/>
    </source>
</evidence>
<dbReference type="InterPro" id="IPR048720">
    <property type="entry name" value="PROPPIN"/>
</dbReference>
<evidence type="ECO:0000256" key="8">
    <source>
        <dbReference type="ARBA" id="ARBA00022753"/>
    </source>
</evidence>
<keyword evidence="11" id="KW-0472">Membrane</keyword>
<keyword evidence="9" id="KW-0653">Protein transport</keyword>
<evidence type="ECO:0000256" key="4">
    <source>
        <dbReference type="ARBA" id="ARBA00022448"/>
    </source>
</evidence>
<dbReference type="SMART" id="SM00320">
    <property type="entry name" value="WD40"/>
    <property type="match status" value="3"/>
</dbReference>
<gene>
    <name evidence="15" type="ORF">BS47DRAFT_1294366</name>
</gene>
<organism evidence="15 16">
    <name type="scientific">Hydnum rufescens UP504</name>
    <dbReference type="NCBI Taxonomy" id="1448309"/>
    <lineage>
        <taxon>Eukaryota</taxon>
        <taxon>Fungi</taxon>
        <taxon>Dikarya</taxon>
        <taxon>Basidiomycota</taxon>
        <taxon>Agaricomycotina</taxon>
        <taxon>Agaricomycetes</taxon>
        <taxon>Cantharellales</taxon>
        <taxon>Hydnaceae</taxon>
        <taxon>Hydnum</taxon>
    </lineage>
</organism>
<dbReference type="GO" id="GO:0010008">
    <property type="term" value="C:endosome membrane"/>
    <property type="evidence" value="ECO:0007669"/>
    <property type="project" value="UniProtKB-SubCell"/>
</dbReference>
<evidence type="ECO:0000256" key="1">
    <source>
        <dbReference type="ARBA" id="ARBA00004148"/>
    </source>
</evidence>
<dbReference type="GO" id="GO:0005774">
    <property type="term" value="C:vacuolar membrane"/>
    <property type="evidence" value="ECO:0007669"/>
    <property type="project" value="UniProtKB-SubCell"/>
</dbReference>
<dbReference type="Gene3D" id="2.130.10.10">
    <property type="entry name" value="YVTN repeat-like/Quinoprotein amine dehydrogenase"/>
    <property type="match status" value="1"/>
</dbReference>
<name>A0A9P6DV99_9AGAM</name>
<evidence type="ECO:0000256" key="7">
    <source>
        <dbReference type="ARBA" id="ARBA00022737"/>
    </source>
</evidence>
<keyword evidence="6" id="KW-0853">WD repeat</keyword>
<evidence type="ECO:0000256" key="11">
    <source>
        <dbReference type="ARBA" id="ARBA00023136"/>
    </source>
</evidence>
<dbReference type="GO" id="GO:0006914">
    <property type="term" value="P:autophagy"/>
    <property type="evidence" value="ECO:0007669"/>
    <property type="project" value="UniProtKB-KW"/>
</dbReference>
<keyword evidence="5" id="KW-0926">Vacuole</keyword>
<keyword evidence="16" id="KW-1185">Reference proteome</keyword>
<evidence type="ECO:0000256" key="13">
    <source>
        <dbReference type="ARBA" id="ARBA00039247"/>
    </source>
</evidence>
<feature type="region of interest" description="Disordered" evidence="14">
    <location>
        <begin position="143"/>
        <end position="165"/>
    </location>
</feature>
<keyword evidence="8" id="KW-0967">Endosome</keyword>
<comment type="similarity">
    <text evidence="12">Belongs to the WD repeat PROPPIN family.</text>
</comment>